<dbReference type="NCBIfam" id="NF038133">
    <property type="entry name" value="choice_anch_L"/>
    <property type="match status" value="1"/>
</dbReference>
<reference evidence="3" key="1">
    <citation type="submission" date="2016-11" db="EMBL/GenBank/DDBJ databases">
        <authorList>
            <person name="Varghese N."/>
            <person name="Submissions S."/>
        </authorList>
    </citation>
    <scope>NUCLEOTIDE SEQUENCE [LARGE SCALE GENOMIC DNA]</scope>
    <source>
        <strain evidence="3">DSM 19741</strain>
    </source>
</reference>
<dbReference type="InterPro" id="IPR026341">
    <property type="entry name" value="T9SS_type_B"/>
</dbReference>
<dbReference type="EMBL" id="FQWE01000001">
    <property type="protein sequence ID" value="SHF74978.1"/>
    <property type="molecule type" value="Genomic_DNA"/>
</dbReference>
<dbReference type="RefSeq" id="WP_072987032.1">
    <property type="nucleotide sequence ID" value="NZ_FQWE01000001.1"/>
</dbReference>
<protein>
    <submittedName>
        <fullName evidence="2">Gliding motility-associated C-terminal domain-containing protein</fullName>
    </submittedName>
</protein>
<proteinExistence type="predicted"/>
<feature type="signal peptide" evidence="1">
    <location>
        <begin position="1"/>
        <end position="22"/>
    </location>
</feature>
<dbReference type="Proteomes" id="UP000184036">
    <property type="component" value="Unassembled WGS sequence"/>
</dbReference>
<dbReference type="STRING" id="271157.SAMN05444396_101199"/>
<dbReference type="PROSITE" id="PS51257">
    <property type="entry name" value="PROKAR_LIPOPROTEIN"/>
    <property type="match status" value="1"/>
</dbReference>
<evidence type="ECO:0000313" key="3">
    <source>
        <dbReference type="Proteomes" id="UP000184036"/>
    </source>
</evidence>
<evidence type="ECO:0000313" key="2">
    <source>
        <dbReference type="EMBL" id="SHF74978.1"/>
    </source>
</evidence>
<dbReference type="InterPro" id="IPR013783">
    <property type="entry name" value="Ig-like_fold"/>
</dbReference>
<dbReference type="OrthoDB" id="9765926at2"/>
<feature type="chain" id="PRO_5012273999" evidence="1">
    <location>
        <begin position="23"/>
        <end position="693"/>
    </location>
</feature>
<dbReference type="NCBIfam" id="TIGR04131">
    <property type="entry name" value="Bac_Flav_CTERM"/>
    <property type="match status" value="1"/>
</dbReference>
<sequence length="693" mass="75672">MKYANLIIIYFSFGCYCNSALAQSIIVDDSKNAQELVENILVNSTCATILNSIAGGDDFSGSSNSYGYFQRQVDNFPFVEGIVLNTSRSQNSVGPYIVNRGGGDPRWLGDVDLEQALGLTKTLNATFLEFDFVPLTNFISFNYIFASNEYQSYFPCEFSDGFAFLIKEKGSLEPYQNIAVIPNTTTAVSSTSIHPFIPPVRTTVGLKPGCSAENENFFGTYNTSSSPINYSAQTVVLNAQSIVVAGRTYQIKLVIADDENVEFDSAVFIEAGSFAPKINLGSDRTLCFGDKTILDAGLTGSTNTYEWFKDGGINVVGSNATLEVISPGQYSVRATLAVGCVATGTVNIAFKNPTLKSLTQCGDSTGNATFNLTSLTTEIISTTDDTVQYFETVAHLQNQSPTITNILNYNSASKTIYARVSNSTGCADSVSITLQVLSTSAVQKITFCDNDANQNGRRVFDLVTDVSPKIIPIVVAPLVIEGYYSIENDAINKTNSLPAIYRNNAASETIFARIENGLNCYGVIELEIQVNLYTPASPGNIKNVIINDFSGVDNSVKIETEGTGIYEYSVDGITYQSSPLFKNLALGNYTAFVRENLNCGLSSTPFYILDYPRFFTPNGDGFNDTWYIKNLQLLPKSTVIIFDRFGKLLKQSTSTAAGWNGNFNGYPLPADDYWFKLEFENGKIINGHFSLKR</sequence>
<organism evidence="2 3">
    <name type="scientific">Flavobacterium segetis</name>
    <dbReference type="NCBI Taxonomy" id="271157"/>
    <lineage>
        <taxon>Bacteria</taxon>
        <taxon>Pseudomonadati</taxon>
        <taxon>Bacteroidota</taxon>
        <taxon>Flavobacteriia</taxon>
        <taxon>Flavobacteriales</taxon>
        <taxon>Flavobacteriaceae</taxon>
        <taxon>Flavobacterium</taxon>
    </lineage>
</organism>
<dbReference type="Gene3D" id="2.60.40.10">
    <property type="entry name" value="Immunoglobulins"/>
    <property type="match status" value="1"/>
</dbReference>
<keyword evidence="3" id="KW-1185">Reference proteome</keyword>
<evidence type="ECO:0000256" key="1">
    <source>
        <dbReference type="SAM" id="SignalP"/>
    </source>
</evidence>
<name>A0A1M5E6T0_9FLAO</name>
<dbReference type="AlphaFoldDB" id="A0A1M5E6T0"/>
<keyword evidence="1" id="KW-0732">Signal</keyword>
<accession>A0A1M5E6T0</accession>
<gene>
    <name evidence="2" type="ORF">SAMN05444396_101199</name>
</gene>
<dbReference type="InterPro" id="IPR049804">
    <property type="entry name" value="Choice_anch_L"/>
</dbReference>
<dbReference type="Pfam" id="PF13585">
    <property type="entry name" value="CHU_C"/>
    <property type="match status" value="1"/>
</dbReference>